<dbReference type="EMBL" id="BMWX01000003">
    <property type="protein sequence ID" value="GGZ27862.1"/>
    <property type="molecule type" value="Genomic_DNA"/>
</dbReference>
<evidence type="ECO:0008006" key="3">
    <source>
        <dbReference type="Google" id="ProtNLM"/>
    </source>
</evidence>
<reference evidence="1" key="2">
    <citation type="submission" date="2020-09" db="EMBL/GenBank/DDBJ databases">
        <authorList>
            <person name="Sun Q."/>
            <person name="Kim S."/>
        </authorList>
    </citation>
    <scope>NUCLEOTIDE SEQUENCE</scope>
    <source>
        <strain evidence="1">KCTC 12368</strain>
    </source>
</reference>
<evidence type="ECO:0000313" key="2">
    <source>
        <dbReference type="Proteomes" id="UP000619457"/>
    </source>
</evidence>
<keyword evidence="2" id="KW-1185">Reference proteome</keyword>
<organism evidence="1 2">
    <name type="scientific">Echinicola pacifica</name>
    <dbReference type="NCBI Taxonomy" id="346377"/>
    <lineage>
        <taxon>Bacteria</taxon>
        <taxon>Pseudomonadati</taxon>
        <taxon>Bacteroidota</taxon>
        <taxon>Cytophagia</taxon>
        <taxon>Cytophagales</taxon>
        <taxon>Cyclobacteriaceae</taxon>
        <taxon>Echinicola</taxon>
    </lineage>
</organism>
<dbReference type="RefSeq" id="WP_018472999.1">
    <property type="nucleotide sequence ID" value="NZ_BMWX01000003.1"/>
</dbReference>
<protein>
    <recommendedName>
        <fullName evidence="3">DUF2141 domain-containing protein</fullName>
    </recommendedName>
</protein>
<accession>A0A918Q1V5</accession>
<evidence type="ECO:0000313" key="1">
    <source>
        <dbReference type="EMBL" id="GGZ27862.1"/>
    </source>
</evidence>
<name>A0A918Q1V5_9BACT</name>
<reference evidence="1" key="1">
    <citation type="journal article" date="2014" name="Int. J. Syst. Evol. Microbiol.">
        <title>Complete genome sequence of Corynebacterium casei LMG S-19264T (=DSM 44701T), isolated from a smear-ripened cheese.</title>
        <authorList>
            <consortium name="US DOE Joint Genome Institute (JGI-PGF)"/>
            <person name="Walter F."/>
            <person name="Albersmeier A."/>
            <person name="Kalinowski J."/>
            <person name="Ruckert C."/>
        </authorList>
    </citation>
    <scope>NUCLEOTIDE SEQUENCE</scope>
    <source>
        <strain evidence="1">KCTC 12368</strain>
    </source>
</reference>
<proteinExistence type="predicted"/>
<dbReference type="Proteomes" id="UP000619457">
    <property type="component" value="Unassembled WGS sequence"/>
</dbReference>
<gene>
    <name evidence="1" type="ORF">GCM10007049_20900</name>
</gene>
<dbReference type="Pfam" id="PF09912">
    <property type="entry name" value="DUF2141"/>
    <property type="match status" value="1"/>
</dbReference>
<sequence>MLSILLPLWLFWQPPLEEYQAIITINNLRFEEGGSLKIQVFDQAILADDELVPVLEKVLDISDDCLPVVLDGLPSGDYLIAVFHDVNENGKMDYSFFGSPREGYGFSGDFSCTKKSRSPQSHLVKLQQDLQHFDMELCYAGTEQ</sequence>
<dbReference type="AlphaFoldDB" id="A0A918Q1V5"/>
<dbReference type="InterPro" id="IPR018673">
    <property type="entry name" value="DUF2141"/>
</dbReference>
<comment type="caution">
    <text evidence="1">The sequence shown here is derived from an EMBL/GenBank/DDBJ whole genome shotgun (WGS) entry which is preliminary data.</text>
</comment>